<name>A0A1L4BR09_9GAMM</name>
<dbReference type="InterPro" id="IPR013767">
    <property type="entry name" value="PAS_fold"/>
</dbReference>
<dbReference type="PROSITE" id="PS50112">
    <property type="entry name" value="PAS"/>
    <property type="match status" value="1"/>
</dbReference>
<sequence length="75" mass="8613">MGIDIEPNSLLKKLLFTLLDGVIIIDQRAAIVYVNPTVELLFGYDTEEIIGKNINILMPQRYSTKHDKYIDKYAL</sequence>
<evidence type="ECO:0000259" key="1">
    <source>
        <dbReference type="PROSITE" id="PS50112"/>
    </source>
</evidence>
<dbReference type="SUPFAM" id="SSF55785">
    <property type="entry name" value="PYP-like sensor domain (PAS domain)"/>
    <property type="match status" value="1"/>
</dbReference>
<dbReference type="InterPro" id="IPR052994">
    <property type="entry name" value="Tiny_macrocysts_regulators"/>
</dbReference>
<evidence type="ECO:0000313" key="3">
    <source>
        <dbReference type="Proteomes" id="UP000184222"/>
    </source>
</evidence>
<dbReference type="EMBL" id="CP016796">
    <property type="protein sequence ID" value="API86277.1"/>
    <property type="molecule type" value="Genomic_DNA"/>
</dbReference>
<evidence type="ECO:0000313" key="2">
    <source>
        <dbReference type="EMBL" id="API86277.1"/>
    </source>
</evidence>
<dbReference type="STRING" id="573570.F7310_02430"/>
<dbReference type="InterPro" id="IPR035965">
    <property type="entry name" value="PAS-like_dom_sf"/>
</dbReference>
<dbReference type="PANTHER" id="PTHR31600">
    <property type="entry name" value="TINY MACROCYSTS PROTEIN B-RELATED"/>
    <property type="match status" value="1"/>
</dbReference>
<feature type="domain" description="PAS" evidence="1">
    <location>
        <begin position="7"/>
        <end position="60"/>
    </location>
</feature>
<dbReference type="OrthoDB" id="9792854at2"/>
<dbReference type="GO" id="GO:0006355">
    <property type="term" value="P:regulation of DNA-templated transcription"/>
    <property type="evidence" value="ECO:0007669"/>
    <property type="project" value="InterPro"/>
</dbReference>
<keyword evidence="3" id="KW-1185">Reference proteome</keyword>
<dbReference type="PANTHER" id="PTHR31600:SF2">
    <property type="entry name" value="GAMETE ENRICHED GENE 10 PROTEIN-RELATED"/>
    <property type="match status" value="1"/>
</dbReference>
<dbReference type="CDD" id="cd00130">
    <property type="entry name" value="PAS"/>
    <property type="match status" value="1"/>
</dbReference>
<dbReference type="Gene3D" id="3.30.450.20">
    <property type="entry name" value="PAS domain"/>
    <property type="match status" value="1"/>
</dbReference>
<dbReference type="InterPro" id="IPR000014">
    <property type="entry name" value="PAS"/>
</dbReference>
<proteinExistence type="predicted"/>
<dbReference type="AlphaFoldDB" id="A0A1L4BR09"/>
<dbReference type="RefSeq" id="WP_072711498.1">
    <property type="nucleotide sequence ID" value="NZ_CP016796.1"/>
</dbReference>
<gene>
    <name evidence="2" type="ORF">F7310_02430</name>
</gene>
<dbReference type="Proteomes" id="UP000184222">
    <property type="component" value="Chromosome"/>
</dbReference>
<accession>A0A1L4BR09</accession>
<protein>
    <recommendedName>
        <fullName evidence="1">PAS domain-containing protein</fullName>
    </recommendedName>
</protein>
<organism evidence="2 3">
    <name type="scientific">Francisella uliginis</name>
    <dbReference type="NCBI Taxonomy" id="573570"/>
    <lineage>
        <taxon>Bacteria</taxon>
        <taxon>Pseudomonadati</taxon>
        <taxon>Pseudomonadota</taxon>
        <taxon>Gammaproteobacteria</taxon>
        <taxon>Thiotrichales</taxon>
        <taxon>Francisellaceae</taxon>
        <taxon>Francisella</taxon>
    </lineage>
</organism>
<dbReference type="SMART" id="SM00091">
    <property type="entry name" value="PAS"/>
    <property type="match status" value="1"/>
</dbReference>
<reference evidence="2 3" key="1">
    <citation type="journal article" date="2016" name="Appl. Environ. Microbiol.">
        <title>Whole genome relationships among Francisella bacteria of diverse origin define new species and provide specific regions for detection.</title>
        <authorList>
            <person name="Challacombe J.F."/>
            <person name="Petersen J.M."/>
            <person name="Gallegos-Graves V."/>
            <person name="Hodge D."/>
            <person name="Pillai S."/>
            <person name="Kuske C.R."/>
        </authorList>
    </citation>
    <scope>NUCLEOTIDE SEQUENCE [LARGE SCALE GENOMIC DNA]</scope>
    <source>
        <strain evidence="3">TX07-7310</strain>
    </source>
</reference>
<dbReference type="Pfam" id="PF00989">
    <property type="entry name" value="PAS"/>
    <property type="match status" value="1"/>
</dbReference>
<dbReference type="KEGG" id="frx:F7310_02430"/>
<dbReference type="NCBIfam" id="TIGR00229">
    <property type="entry name" value="sensory_box"/>
    <property type="match status" value="1"/>
</dbReference>